<dbReference type="RefSeq" id="WP_158425112.1">
    <property type="nucleotide sequence ID" value="NZ_JAOQJQ010000003.1"/>
</dbReference>
<feature type="transmembrane region" description="Helical" evidence="6">
    <location>
        <begin position="93"/>
        <end position="116"/>
    </location>
</feature>
<evidence type="ECO:0000256" key="6">
    <source>
        <dbReference type="SAM" id="Phobius"/>
    </source>
</evidence>
<keyword evidence="5 6" id="KW-0472">Membrane</keyword>
<comment type="subcellular location">
    <subcellularLocation>
        <location evidence="1">Membrane</location>
        <topology evidence="1">Multi-pass membrane protein</topology>
    </subcellularLocation>
</comment>
<keyword evidence="2" id="KW-1003">Cell membrane</keyword>
<dbReference type="EMBL" id="JAOQJQ010000003">
    <property type="protein sequence ID" value="MCU6762404.1"/>
    <property type="molecule type" value="Genomic_DNA"/>
</dbReference>
<feature type="transmembrane region" description="Helical" evidence="6">
    <location>
        <begin position="21"/>
        <end position="38"/>
    </location>
</feature>
<evidence type="ECO:0000256" key="3">
    <source>
        <dbReference type="ARBA" id="ARBA00022692"/>
    </source>
</evidence>
<proteinExistence type="predicted"/>
<dbReference type="CDD" id="cd16914">
    <property type="entry name" value="EcfT"/>
    <property type="match status" value="1"/>
</dbReference>
<organism evidence="7 8">
    <name type="scientific">Brotonthovivens ammoniilytica</name>
    <dbReference type="NCBI Taxonomy" id="2981725"/>
    <lineage>
        <taxon>Bacteria</taxon>
        <taxon>Bacillati</taxon>
        <taxon>Bacillota</taxon>
        <taxon>Clostridia</taxon>
        <taxon>Lachnospirales</taxon>
        <taxon>Lachnospiraceae</taxon>
        <taxon>Brotonthovivens</taxon>
    </lineage>
</organism>
<comment type="caution">
    <text evidence="7">The sequence shown here is derived from an EMBL/GenBank/DDBJ whole genome shotgun (WGS) entry which is preliminary data.</text>
</comment>
<sequence length="245" mass="26903">MGRELLASKKDNTKLSLDPRTKLAVLLTIAIFILGGSFSGIMQYYIIILAAIPLFLLLAAKKRKGAIIYILVFGGSLLLELFGLSHLNGIPNYIAVALTGILLRFTPGIVMGYFAVTTTTVSEFIAAMERLHLPRQITIPMSVMFRFFPTVAEEWSAIGDAMRMRGIRFGEGRPGSMLEYRLVPMMICSVKIGEELSAAALTRGLGGPVRRTNICRLGFHAQDIIFLIICLGAFAAQIYELITRG</sequence>
<evidence type="ECO:0000256" key="2">
    <source>
        <dbReference type="ARBA" id="ARBA00022475"/>
    </source>
</evidence>
<gene>
    <name evidence="7" type="ORF">OCV88_08670</name>
</gene>
<dbReference type="Proteomes" id="UP001652442">
    <property type="component" value="Unassembled WGS sequence"/>
</dbReference>
<evidence type="ECO:0000256" key="1">
    <source>
        <dbReference type="ARBA" id="ARBA00004141"/>
    </source>
</evidence>
<keyword evidence="3 6" id="KW-0812">Transmembrane</keyword>
<dbReference type="PANTHER" id="PTHR34857">
    <property type="entry name" value="SLL0384 PROTEIN"/>
    <property type="match status" value="1"/>
</dbReference>
<dbReference type="InterPro" id="IPR003339">
    <property type="entry name" value="ABC/ECF_trnsptr_transmembrane"/>
</dbReference>
<evidence type="ECO:0000256" key="5">
    <source>
        <dbReference type="ARBA" id="ARBA00023136"/>
    </source>
</evidence>
<dbReference type="InterPro" id="IPR051611">
    <property type="entry name" value="ECF_transporter_component"/>
</dbReference>
<feature type="transmembrane region" description="Helical" evidence="6">
    <location>
        <begin position="67"/>
        <end position="87"/>
    </location>
</feature>
<evidence type="ECO:0000313" key="8">
    <source>
        <dbReference type="Proteomes" id="UP001652442"/>
    </source>
</evidence>
<evidence type="ECO:0000256" key="4">
    <source>
        <dbReference type="ARBA" id="ARBA00022989"/>
    </source>
</evidence>
<keyword evidence="4 6" id="KW-1133">Transmembrane helix</keyword>
<accession>A0ABT2TLJ8</accession>
<dbReference type="Pfam" id="PF02361">
    <property type="entry name" value="CbiQ"/>
    <property type="match status" value="1"/>
</dbReference>
<feature type="transmembrane region" description="Helical" evidence="6">
    <location>
        <begin position="224"/>
        <end position="242"/>
    </location>
</feature>
<name>A0ABT2TLJ8_9FIRM</name>
<keyword evidence="8" id="KW-1185">Reference proteome</keyword>
<protein>
    <submittedName>
        <fullName evidence="7">Energy-coupling factor transporter transmembrane protein EcfT</fullName>
    </submittedName>
</protein>
<reference evidence="7 8" key="1">
    <citation type="journal article" date="2021" name="ISME Commun">
        <title>Automated analysis of genomic sequences facilitates high-throughput and comprehensive description of bacteria.</title>
        <authorList>
            <person name="Hitch T.C.A."/>
        </authorList>
    </citation>
    <scope>NUCLEOTIDE SEQUENCE [LARGE SCALE GENOMIC DNA]</scope>
    <source>
        <strain evidence="7 8">Sanger_109</strain>
    </source>
</reference>
<dbReference type="PANTHER" id="PTHR34857:SF2">
    <property type="entry name" value="SLL0384 PROTEIN"/>
    <property type="match status" value="1"/>
</dbReference>
<evidence type="ECO:0000313" key="7">
    <source>
        <dbReference type="EMBL" id="MCU6762404.1"/>
    </source>
</evidence>